<dbReference type="RefSeq" id="WP_201348015.1">
    <property type="nucleotide sequence ID" value="NZ_AP014546.1"/>
</dbReference>
<sequence>MRIKSFVFTALFIIPIFGFSSESLSYEDEAGMAVIGVGSHKCRQYLSSLDSDNRYLYASWAAGYATSFGHIVTKSNDFLMYFNEGRLSSDLNTYCENNEEESIFEAVNYLIKPILVQWIKKDKKKIASAVL</sequence>
<dbReference type="KEGG" id="njp:NEJAP_2919"/>
<proteinExistence type="predicted"/>
<dbReference type="EMBL" id="AP014546">
    <property type="protein sequence ID" value="BBB30859.1"/>
    <property type="molecule type" value="Genomic_DNA"/>
</dbReference>
<dbReference type="Proteomes" id="UP000595332">
    <property type="component" value="Chromosome"/>
</dbReference>
<gene>
    <name evidence="1" type="ORF">NEJAP_2919</name>
</gene>
<protein>
    <recommendedName>
        <fullName evidence="3">Rap1a immunity protein domain-containing protein</fullName>
    </recommendedName>
</protein>
<evidence type="ECO:0000313" key="2">
    <source>
        <dbReference type="Proteomes" id="UP000595332"/>
    </source>
</evidence>
<organism evidence="1 2">
    <name type="scientific">Neptunomonas japonica JAMM 1380</name>
    <dbReference type="NCBI Taxonomy" id="1441457"/>
    <lineage>
        <taxon>Bacteria</taxon>
        <taxon>Pseudomonadati</taxon>
        <taxon>Pseudomonadota</taxon>
        <taxon>Gammaproteobacteria</taxon>
        <taxon>Oceanospirillales</taxon>
        <taxon>Oceanospirillaceae</taxon>
        <taxon>Neptunomonas</taxon>
    </lineage>
</organism>
<evidence type="ECO:0008006" key="3">
    <source>
        <dbReference type="Google" id="ProtNLM"/>
    </source>
</evidence>
<accession>A0A7R6PBX2</accession>
<keyword evidence="2" id="KW-1185">Reference proteome</keyword>
<reference evidence="1 2" key="1">
    <citation type="journal article" date="2008" name="Int. J. Syst. Evol. Microbiol.">
        <title>Neptunomonas japonica sp. nov., an Osedax japonicus symbiont-like bacterium isolated from sediment adjacent to sperm whale carcasses off Kagoshima, Japan.</title>
        <authorList>
            <person name="Miyazaki M."/>
            <person name="Nogi Y."/>
            <person name="Fujiwara Y."/>
            <person name="Kawato M."/>
            <person name="Kubokawa K."/>
            <person name="Horikoshi K."/>
        </authorList>
    </citation>
    <scope>NUCLEOTIDE SEQUENCE [LARGE SCALE GENOMIC DNA]</scope>
    <source>
        <strain evidence="1 2">JAMM 1380</strain>
    </source>
</reference>
<dbReference type="AlphaFoldDB" id="A0A7R6PBX2"/>
<evidence type="ECO:0000313" key="1">
    <source>
        <dbReference type="EMBL" id="BBB30859.1"/>
    </source>
</evidence>
<name>A0A7R6PBX2_9GAMM</name>